<dbReference type="Proteomes" id="UP000800096">
    <property type="component" value="Unassembled WGS sequence"/>
</dbReference>
<accession>A0A6A5QQJ3</accession>
<gene>
    <name evidence="1" type="ORF">BDU57DRAFT_514018</name>
</gene>
<name>A0A6A5QQJ3_AMPQU</name>
<proteinExistence type="predicted"/>
<organism evidence="1 2">
    <name type="scientific">Ampelomyces quisqualis</name>
    <name type="common">Powdery mildew agent</name>
    <dbReference type="NCBI Taxonomy" id="50730"/>
    <lineage>
        <taxon>Eukaryota</taxon>
        <taxon>Fungi</taxon>
        <taxon>Dikarya</taxon>
        <taxon>Ascomycota</taxon>
        <taxon>Pezizomycotina</taxon>
        <taxon>Dothideomycetes</taxon>
        <taxon>Pleosporomycetidae</taxon>
        <taxon>Pleosporales</taxon>
        <taxon>Pleosporineae</taxon>
        <taxon>Phaeosphaeriaceae</taxon>
        <taxon>Ampelomyces</taxon>
    </lineage>
</organism>
<dbReference type="AlphaFoldDB" id="A0A6A5QQJ3"/>
<evidence type="ECO:0000313" key="2">
    <source>
        <dbReference type="Proteomes" id="UP000800096"/>
    </source>
</evidence>
<evidence type="ECO:0000313" key="1">
    <source>
        <dbReference type="EMBL" id="KAF1917663.1"/>
    </source>
</evidence>
<protein>
    <submittedName>
        <fullName evidence="1">Uncharacterized protein</fullName>
    </submittedName>
</protein>
<keyword evidence="2" id="KW-1185">Reference proteome</keyword>
<reference evidence="1" key="1">
    <citation type="journal article" date="2020" name="Stud. Mycol.">
        <title>101 Dothideomycetes genomes: a test case for predicting lifestyles and emergence of pathogens.</title>
        <authorList>
            <person name="Haridas S."/>
            <person name="Albert R."/>
            <person name="Binder M."/>
            <person name="Bloem J."/>
            <person name="Labutti K."/>
            <person name="Salamov A."/>
            <person name="Andreopoulos B."/>
            <person name="Baker S."/>
            <person name="Barry K."/>
            <person name="Bills G."/>
            <person name="Bluhm B."/>
            <person name="Cannon C."/>
            <person name="Castanera R."/>
            <person name="Culley D."/>
            <person name="Daum C."/>
            <person name="Ezra D."/>
            <person name="Gonzalez J."/>
            <person name="Henrissat B."/>
            <person name="Kuo A."/>
            <person name="Liang C."/>
            <person name="Lipzen A."/>
            <person name="Lutzoni F."/>
            <person name="Magnuson J."/>
            <person name="Mondo S."/>
            <person name="Nolan M."/>
            <person name="Ohm R."/>
            <person name="Pangilinan J."/>
            <person name="Park H.-J."/>
            <person name="Ramirez L."/>
            <person name="Alfaro M."/>
            <person name="Sun H."/>
            <person name="Tritt A."/>
            <person name="Yoshinaga Y."/>
            <person name="Zwiers L.-H."/>
            <person name="Turgeon B."/>
            <person name="Goodwin S."/>
            <person name="Spatafora J."/>
            <person name="Crous P."/>
            <person name="Grigoriev I."/>
        </authorList>
    </citation>
    <scope>NUCLEOTIDE SEQUENCE</scope>
    <source>
        <strain evidence="1">HMLAC05119</strain>
    </source>
</reference>
<dbReference type="EMBL" id="ML979134">
    <property type="protein sequence ID" value="KAF1917663.1"/>
    <property type="molecule type" value="Genomic_DNA"/>
</dbReference>
<sequence>MSDLSATVARPVAVHSWWLCTVGGCAGRPPPREIGKQSGPSRRHTCIRKYVLQPASNNSKCIMSQIKLTAAIVFKHVQLHRSSPEHAVDSRAIGLCRLSSLIMVAQSCDRFKVAMSVSSKQLHVCVEAGHNTSNSRGWGVGAAG</sequence>